<feature type="domain" description="Heterokaryon incompatibility" evidence="1">
    <location>
        <begin position="48"/>
        <end position="146"/>
    </location>
</feature>
<accession>A0A0C3HFD0</accession>
<keyword evidence="3" id="KW-1185">Reference proteome</keyword>
<sequence length="148" mass="16897">MQSWLEQCIKSHHSCHSETSQLPTRVIHVGSDENVPRLHISSGESVDYIALSHVWGDFHPLITTKANLEQRQRGISLSDFPKTFQDAIILTRSLGIEYLWIDSLCIIQDDNLDWETEAARMRTVYSHALMTISVNDAKDSREGFFGPR</sequence>
<dbReference type="HOGENOM" id="CLU_102622_1_0_1"/>
<gene>
    <name evidence="2" type="ORF">OIDMADRAFT_111021</name>
</gene>
<proteinExistence type="predicted"/>
<dbReference type="InParanoid" id="A0A0C3HFD0"/>
<reference evidence="2 3" key="1">
    <citation type="submission" date="2014-04" db="EMBL/GenBank/DDBJ databases">
        <authorList>
            <consortium name="DOE Joint Genome Institute"/>
            <person name="Kuo A."/>
            <person name="Martino E."/>
            <person name="Perotto S."/>
            <person name="Kohler A."/>
            <person name="Nagy L.G."/>
            <person name="Floudas D."/>
            <person name="Copeland A."/>
            <person name="Barry K.W."/>
            <person name="Cichocki N."/>
            <person name="Veneault-Fourrey C."/>
            <person name="LaButti K."/>
            <person name="Lindquist E.A."/>
            <person name="Lipzen A."/>
            <person name="Lundell T."/>
            <person name="Morin E."/>
            <person name="Murat C."/>
            <person name="Sun H."/>
            <person name="Tunlid A."/>
            <person name="Henrissat B."/>
            <person name="Grigoriev I.V."/>
            <person name="Hibbett D.S."/>
            <person name="Martin F."/>
            <person name="Nordberg H.P."/>
            <person name="Cantor M.N."/>
            <person name="Hua S.X."/>
        </authorList>
    </citation>
    <scope>NUCLEOTIDE SEQUENCE [LARGE SCALE GENOMIC DNA]</scope>
    <source>
        <strain evidence="2 3">Zn</strain>
    </source>
</reference>
<evidence type="ECO:0000313" key="3">
    <source>
        <dbReference type="Proteomes" id="UP000054321"/>
    </source>
</evidence>
<feature type="non-terminal residue" evidence="2">
    <location>
        <position position="148"/>
    </location>
</feature>
<protein>
    <recommendedName>
        <fullName evidence="1">Heterokaryon incompatibility domain-containing protein</fullName>
    </recommendedName>
</protein>
<evidence type="ECO:0000313" key="2">
    <source>
        <dbReference type="EMBL" id="KIN06931.1"/>
    </source>
</evidence>
<dbReference type="EMBL" id="KN832870">
    <property type="protein sequence ID" value="KIN06931.1"/>
    <property type="molecule type" value="Genomic_DNA"/>
</dbReference>
<dbReference type="PANTHER" id="PTHR33112:SF16">
    <property type="entry name" value="HETEROKARYON INCOMPATIBILITY DOMAIN-CONTAINING PROTEIN"/>
    <property type="match status" value="1"/>
</dbReference>
<dbReference type="STRING" id="913774.A0A0C3HFD0"/>
<organism evidence="2 3">
    <name type="scientific">Oidiodendron maius (strain Zn)</name>
    <dbReference type="NCBI Taxonomy" id="913774"/>
    <lineage>
        <taxon>Eukaryota</taxon>
        <taxon>Fungi</taxon>
        <taxon>Dikarya</taxon>
        <taxon>Ascomycota</taxon>
        <taxon>Pezizomycotina</taxon>
        <taxon>Leotiomycetes</taxon>
        <taxon>Leotiomycetes incertae sedis</taxon>
        <taxon>Myxotrichaceae</taxon>
        <taxon>Oidiodendron</taxon>
    </lineage>
</organism>
<dbReference type="PANTHER" id="PTHR33112">
    <property type="entry name" value="DOMAIN PROTEIN, PUTATIVE-RELATED"/>
    <property type="match status" value="1"/>
</dbReference>
<dbReference type="Pfam" id="PF06985">
    <property type="entry name" value="HET"/>
    <property type="match status" value="1"/>
</dbReference>
<name>A0A0C3HFD0_OIDMZ</name>
<dbReference type="OrthoDB" id="5347061at2759"/>
<dbReference type="Proteomes" id="UP000054321">
    <property type="component" value="Unassembled WGS sequence"/>
</dbReference>
<reference evidence="3" key="2">
    <citation type="submission" date="2015-01" db="EMBL/GenBank/DDBJ databases">
        <title>Evolutionary Origins and Diversification of the Mycorrhizal Mutualists.</title>
        <authorList>
            <consortium name="DOE Joint Genome Institute"/>
            <consortium name="Mycorrhizal Genomics Consortium"/>
            <person name="Kohler A."/>
            <person name="Kuo A."/>
            <person name="Nagy L.G."/>
            <person name="Floudas D."/>
            <person name="Copeland A."/>
            <person name="Barry K.W."/>
            <person name="Cichocki N."/>
            <person name="Veneault-Fourrey C."/>
            <person name="LaButti K."/>
            <person name="Lindquist E.A."/>
            <person name="Lipzen A."/>
            <person name="Lundell T."/>
            <person name="Morin E."/>
            <person name="Murat C."/>
            <person name="Riley R."/>
            <person name="Ohm R."/>
            <person name="Sun H."/>
            <person name="Tunlid A."/>
            <person name="Henrissat B."/>
            <person name="Grigoriev I.V."/>
            <person name="Hibbett D.S."/>
            <person name="Martin F."/>
        </authorList>
    </citation>
    <scope>NUCLEOTIDE SEQUENCE [LARGE SCALE GENOMIC DNA]</scope>
    <source>
        <strain evidence="3">Zn</strain>
    </source>
</reference>
<dbReference type="InterPro" id="IPR010730">
    <property type="entry name" value="HET"/>
</dbReference>
<dbReference type="AlphaFoldDB" id="A0A0C3HFD0"/>
<evidence type="ECO:0000259" key="1">
    <source>
        <dbReference type="Pfam" id="PF06985"/>
    </source>
</evidence>